<dbReference type="GO" id="GO:0007399">
    <property type="term" value="P:nervous system development"/>
    <property type="evidence" value="ECO:0007669"/>
    <property type="project" value="TreeGrafter"/>
</dbReference>
<name>A0A2U9D0Z8_SCOMX</name>
<dbReference type="Proteomes" id="UP000246464">
    <property type="component" value="Chromosome 22"/>
</dbReference>
<dbReference type="PANTHER" id="PTHR13392:SF5">
    <property type="entry name" value="ATAXIN-1"/>
    <property type="match status" value="1"/>
</dbReference>
<evidence type="ECO:0000256" key="1">
    <source>
        <dbReference type="SAM" id="MobiDB-lite"/>
    </source>
</evidence>
<feature type="compositionally biased region" description="Polar residues" evidence="1">
    <location>
        <begin position="20"/>
        <end position="41"/>
    </location>
</feature>
<evidence type="ECO:0000313" key="4">
    <source>
        <dbReference type="Proteomes" id="UP000246464"/>
    </source>
</evidence>
<sequence>MKSNQERSNECLPPKKRELPSSTLPPENRSITMPPASDSQRTENMAWLASVAGGKESSVTLHPALRH</sequence>
<reference evidence="3 4" key="1">
    <citation type="submission" date="2017-12" db="EMBL/GenBank/DDBJ databases">
        <title>Integrating genomic resources of turbot (Scophthalmus maximus) in depth evaluation of genetic and physical mapping variation across individuals.</title>
        <authorList>
            <person name="Martinez P."/>
        </authorList>
    </citation>
    <scope>NUCLEOTIDE SEQUENCE [LARGE SCALE GENOMIC DNA]</scope>
</reference>
<dbReference type="PANTHER" id="PTHR13392">
    <property type="entry name" value="ATAXIN 1"/>
    <property type="match status" value="1"/>
</dbReference>
<dbReference type="InterPro" id="IPR043404">
    <property type="entry name" value="ATAXIN1-like"/>
</dbReference>
<evidence type="ECO:0000313" key="3">
    <source>
        <dbReference type="EMBL" id="AWP21626.1"/>
    </source>
</evidence>
<dbReference type="Pfam" id="PF12547">
    <property type="entry name" value="ATXN-1_C"/>
    <property type="match status" value="1"/>
</dbReference>
<feature type="domain" description="Ataxin-1 N-terminal" evidence="2">
    <location>
        <begin position="1"/>
        <end position="61"/>
    </location>
</feature>
<feature type="compositionally biased region" description="Basic and acidic residues" evidence="1">
    <location>
        <begin position="1"/>
        <end position="19"/>
    </location>
</feature>
<accession>A0A2U9D0Z8</accession>
<dbReference type="GO" id="GO:0005634">
    <property type="term" value="C:nucleus"/>
    <property type="evidence" value="ECO:0007669"/>
    <property type="project" value="TreeGrafter"/>
</dbReference>
<organism evidence="3 4">
    <name type="scientific">Scophthalmus maximus</name>
    <name type="common">Turbot</name>
    <name type="synonym">Psetta maxima</name>
    <dbReference type="NCBI Taxonomy" id="52904"/>
    <lineage>
        <taxon>Eukaryota</taxon>
        <taxon>Metazoa</taxon>
        <taxon>Chordata</taxon>
        <taxon>Craniata</taxon>
        <taxon>Vertebrata</taxon>
        <taxon>Euteleostomi</taxon>
        <taxon>Actinopterygii</taxon>
        <taxon>Neopterygii</taxon>
        <taxon>Teleostei</taxon>
        <taxon>Neoteleostei</taxon>
        <taxon>Acanthomorphata</taxon>
        <taxon>Carangaria</taxon>
        <taxon>Pleuronectiformes</taxon>
        <taxon>Pleuronectoidei</taxon>
        <taxon>Scophthalmidae</taxon>
        <taxon>Scophthalmus</taxon>
    </lineage>
</organism>
<feature type="region of interest" description="Disordered" evidence="1">
    <location>
        <begin position="1"/>
        <end position="41"/>
    </location>
</feature>
<gene>
    <name evidence="3" type="ORF">SMAX5B_015552</name>
</gene>
<dbReference type="EMBL" id="CP026264">
    <property type="protein sequence ID" value="AWP21626.1"/>
    <property type="molecule type" value="Genomic_DNA"/>
</dbReference>
<evidence type="ECO:0000259" key="2">
    <source>
        <dbReference type="Pfam" id="PF12547"/>
    </source>
</evidence>
<keyword evidence="4" id="KW-1185">Reference proteome</keyword>
<proteinExistence type="predicted"/>
<dbReference type="GO" id="GO:0000122">
    <property type="term" value="P:negative regulation of transcription by RNA polymerase II"/>
    <property type="evidence" value="ECO:0007669"/>
    <property type="project" value="TreeGrafter"/>
</dbReference>
<dbReference type="InterPro" id="IPR020997">
    <property type="entry name" value="Ataxin-1_N"/>
</dbReference>
<dbReference type="AlphaFoldDB" id="A0A2U9D0Z8"/>
<protein>
    <submittedName>
        <fullName evidence="3">Putative ataxin-1</fullName>
    </submittedName>
</protein>